<dbReference type="InterPro" id="IPR040256">
    <property type="entry name" value="At4g02000-like"/>
</dbReference>
<name>A0ABM0SRX3_CAMSA</name>
<evidence type="ECO:0000313" key="4">
    <source>
        <dbReference type="RefSeq" id="XP_010415262.1"/>
    </source>
</evidence>
<sequence>MGKIKPKKAKKKSSGVSSPSGSVSPVSSSSNEKGQQLPEPSVSKSPLKIASAVVNVSGSAENSHVSLDLGVKPASPTTVSRIKSIQSCDASATVLATSSVIAQTKVPSLNLGLNASATVHKVSSANTELVTVDSCNEVATKVGEACHEHVPQLPATNKADAVISNSTTQRTVSPPSTQPAESNEWVGLFKSNTKRLSKKGEAFILPSGEACVKIPNSIIEKNMKSWESFIIGQFYADPPPQALIHPILNGIWSPKFKDIAVSKLDGNAFLFRIPNSQTRRRVVNQRLWQVEGQTMFVGDWEPGTVPVKPELTSAPIWLELRDVPLQFFHEDGLELIVGLVGDPNFFTLPQQTKQIWK</sequence>
<reference evidence="4" key="2">
    <citation type="submission" date="2025-08" db="UniProtKB">
        <authorList>
            <consortium name="RefSeq"/>
        </authorList>
    </citation>
    <scope>IDENTIFICATION</scope>
    <source>
        <tissue evidence="4">Leaf</tissue>
    </source>
</reference>
<evidence type="ECO:0000259" key="2">
    <source>
        <dbReference type="Pfam" id="PF14111"/>
    </source>
</evidence>
<accession>A0ABM0SRX3</accession>
<dbReference type="Pfam" id="PF14111">
    <property type="entry name" value="DUF4283"/>
    <property type="match status" value="1"/>
</dbReference>
<proteinExistence type="predicted"/>
<feature type="region of interest" description="Disordered" evidence="1">
    <location>
        <begin position="1"/>
        <end position="44"/>
    </location>
</feature>
<dbReference type="PANTHER" id="PTHR31286:SF55">
    <property type="entry name" value="DUF4283 DOMAIN-CONTAINING PROTEIN"/>
    <property type="match status" value="1"/>
</dbReference>
<keyword evidence="3" id="KW-1185">Reference proteome</keyword>
<protein>
    <submittedName>
        <fullName evidence="4">Uncharacterized protein LOC104701313</fullName>
    </submittedName>
</protein>
<gene>
    <name evidence="4" type="primary">LOC104701313</name>
</gene>
<evidence type="ECO:0000313" key="3">
    <source>
        <dbReference type="Proteomes" id="UP000694864"/>
    </source>
</evidence>
<dbReference type="RefSeq" id="XP_010415262.1">
    <property type="nucleotide sequence ID" value="XM_010416960.1"/>
</dbReference>
<dbReference type="InterPro" id="IPR025558">
    <property type="entry name" value="DUF4283"/>
</dbReference>
<evidence type="ECO:0000256" key="1">
    <source>
        <dbReference type="SAM" id="MobiDB-lite"/>
    </source>
</evidence>
<dbReference type="GeneID" id="104701313"/>
<dbReference type="Proteomes" id="UP000694864">
    <property type="component" value="Chromosome 7"/>
</dbReference>
<reference evidence="3" key="1">
    <citation type="journal article" date="2014" name="Nat. Commun.">
        <title>The emerging biofuel crop Camelina sativa retains a highly undifferentiated hexaploid genome structure.</title>
        <authorList>
            <person name="Kagale S."/>
            <person name="Koh C."/>
            <person name="Nixon J."/>
            <person name="Bollina V."/>
            <person name="Clarke W.E."/>
            <person name="Tuteja R."/>
            <person name="Spillane C."/>
            <person name="Robinson S.J."/>
            <person name="Links M.G."/>
            <person name="Clarke C."/>
            <person name="Higgins E.E."/>
            <person name="Huebert T."/>
            <person name="Sharpe A.G."/>
            <person name="Parkin I.A."/>
        </authorList>
    </citation>
    <scope>NUCLEOTIDE SEQUENCE [LARGE SCALE GENOMIC DNA]</scope>
    <source>
        <strain evidence="3">cv. DH55</strain>
    </source>
</reference>
<organism evidence="3 4">
    <name type="scientific">Camelina sativa</name>
    <name type="common">False flax</name>
    <name type="synonym">Myagrum sativum</name>
    <dbReference type="NCBI Taxonomy" id="90675"/>
    <lineage>
        <taxon>Eukaryota</taxon>
        <taxon>Viridiplantae</taxon>
        <taxon>Streptophyta</taxon>
        <taxon>Embryophyta</taxon>
        <taxon>Tracheophyta</taxon>
        <taxon>Spermatophyta</taxon>
        <taxon>Magnoliopsida</taxon>
        <taxon>eudicotyledons</taxon>
        <taxon>Gunneridae</taxon>
        <taxon>Pentapetalae</taxon>
        <taxon>rosids</taxon>
        <taxon>malvids</taxon>
        <taxon>Brassicales</taxon>
        <taxon>Brassicaceae</taxon>
        <taxon>Camelineae</taxon>
        <taxon>Camelina</taxon>
    </lineage>
</organism>
<feature type="compositionally biased region" description="Basic residues" evidence="1">
    <location>
        <begin position="1"/>
        <end position="13"/>
    </location>
</feature>
<feature type="compositionally biased region" description="Low complexity" evidence="1">
    <location>
        <begin position="14"/>
        <end position="30"/>
    </location>
</feature>
<dbReference type="PANTHER" id="PTHR31286">
    <property type="entry name" value="GLYCINE-RICH CELL WALL STRUCTURAL PROTEIN 1.8-LIKE"/>
    <property type="match status" value="1"/>
</dbReference>
<feature type="domain" description="DUF4283" evidence="2">
    <location>
        <begin position="223"/>
        <end position="306"/>
    </location>
</feature>